<dbReference type="EMBL" id="CP008822">
    <property type="protein sequence ID" value="AIM27030.1"/>
    <property type="molecule type" value="Genomic_DNA"/>
</dbReference>
<name>A0A088E6R3_9CREN</name>
<dbReference type="OMA" id="RIYDHEQ"/>
<dbReference type="Pfam" id="PF22752">
    <property type="entry name" value="DUF488-N3i"/>
    <property type="match status" value="1"/>
</dbReference>
<accession>A0A088E6R3</accession>
<dbReference type="Proteomes" id="UP000029084">
    <property type="component" value="Chromosome"/>
</dbReference>
<reference evidence="1 2" key="1">
    <citation type="journal article" date="2014" name="J. Bacteriol.">
        <title>Role of an Archaeal PitA Transporter in the Copper and Arsenic Resistance of Metallosphaera sedula, an Extreme Thermoacidophile.</title>
        <authorList>
            <person name="McCarthy S."/>
            <person name="Ai C."/>
            <person name="Wheaton G."/>
            <person name="Tevatia R."/>
            <person name="Eckrich V."/>
            <person name="Kelly R."/>
            <person name="Blum P."/>
        </authorList>
    </citation>
    <scope>NUCLEOTIDE SEQUENCE [LARGE SCALE GENOMIC DNA]</scope>
    <source>
        <strain evidence="1 2">CuR1</strain>
    </source>
</reference>
<dbReference type="InterPro" id="IPR052552">
    <property type="entry name" value="YeaO-like"/>
</dbReference>
<evidence type="ECO:0000313" key="1">
    <source>
        <dbReference type="EMBL" id="AIM27030.1"/>
    </source>
</evidence>
<dbReference type="AlphaFoldDB" id="A0A088E6R3"/>
<gene>
    <name evidence="1" type="ORF">HA72_0871</name>
</gene>
<evidence type="ECO:0008006" key="3">
    <source>
        <dbReference type="Google" id="ProtNLM"/>
    </source>
</evidence>
<sequence>MYISLHHMIKIKRVYDEASSDDGVRVLVDLLWPRGLRKEEAKIDLWMRQVAPSDELRKWFGHDPRRWEEFKRRYLDELRNNPAVKDLVELASNRDVTLLFSARDRERNNAVVLKEYVEEELKSRGKGLK</sequence>
<dbReference type="PANTHER" id="PTHR36849">
    <property type="entry name" value="CYTOPLASMIC PROTEIN-RELATED"/>
    <property type="match status" value="1"/>
</dbReference>
<protein>
    <recommendedName>
        <fullName evidence="3">Uroporphyrin-III methyltransferase</fullName>
    </recommendedName>
</protein>
<evidence type="ECO:0000313" key="2">
    <source>
        <dbReference type="Proteomes" id="UP000029084"/>
    </source>
</evidence>
<organism evidence="1 2">
    <name type="scientific">Metallosphaera sedula</name>
    <dbReference type="NCBI Taxonomy" id="43687"/>
    <lineage>
        <taxon>Archaea</taxon>
        <taxon>Thermoproteota</taxon>
        <taxon>Thermoprotei</taxon>
        <taxon>Sulfolobales</taxon>
        <taxon>Sulfolobaceae</taxon>
        <taxon>Metallosphaera</taxon>
    </lineage>
</organism>
<proteinExistence type="predicted"/>
<dbReference type="PANTHER" id="PTHR36849:SF1">
    <property type="entry name" value="CYTOPLASMIC PROTEIN"/>
    <property type="match status" value="1"/>
</dbReference>